<dbReference type="KEGG" id="bthu:YBT1518_33556"/>
<feature type="transmembrane region" description="Helical" evidence="1">
    <location>
        <begin position="114"/>
        <end position="133"/>
    </location>
</feature>
<feature type="transmembrane region" description="Helical" evidence="1">
    <location>
        <begin position="211"/>
        <end position="228"/>
    </location>
</feature>
<dbReference type="EMBL" id="CP005938">
    <property type="protein sequence ID" value="AHA75398.1"/>
    <property type="molecule type" value="Genomic_DNA"/>
</dbReference>
<feature type="transmembrane region" description="Helical" evidence="1">
    <location>
        <begin position="73"/>
        <end position="93"/>
    </location>
</feature>
<feature type="transmembrane region" description="Helical" evidence="1">
    <location>
        <begin position="153"/>
        <end position="174"/>
    </location>
</feature>
<accession>A0A9W3KIV2</accession>
<organism evidence="2 3">
    <name type="scientific">Bacillus thuringiensis YBT-1518</name>
    <dbReference type="NCBI Taxonomy" id="529122"/>
    <lineage>
        <taxon>Bacteria</taxon>
        <taxon>Bacillati</taxon>
        <taxon>Bacillota</taxon>
        <taxon>Bacilli</taxon>
        <taxon>Bacillales</taxon>
        <taxon>Bacillaceae</taxon>
        <taxon>Bacillus</taxon>
        <taxon>Bacillus cereus group</taxon>
    </lineage>
</organism>
<reference evidence="2 3" key="1">
    <citation type="submission" date="2013-05" db="EMBL/GenBank/DDBJ databases">
        <title>Complete genome sequence of Bacillus thuringiensis YBT-1518, a typical strain with high toxicity to nematode.</title>
        <authorList>
            <person name="Wang P."/>
            <person name="Zhang C."/>
            <person name="Guo M."/>
            <person name="Guo S."/>
            <person name="Zhu Y."/>
            <person name="Zheng J."/>
            <person name="Zhu L."/>
            <person name="Ruan L."/>
            <person name="Peng D."/>
            <person name="Sun M."/>
        </authorList>
    </citation>
    <scope>NUCLEOTIDE SEQUENCE [LARGE SCALE GENOMIC DNA]</scope>
    <source>
        <strain evidence="2 3">YBT-1518</strain>
        <plasmid evidence="2 3">pBMB0231</plasmid>
    </source>
</reference>
<proteinExistence type="predicted"/>
<keyword evidence="1" id="KW-1133">Transmembrane helix</keyword>
<name>A0A9W3KIV2_BACTU</name>
<feature type="transmembrane region" description="Helical" evidence="1">
    <location>
        <begin position="6"/>
        <end position="23"/>
    </location>
</feature>
<dbReference type="AlphaFoldDB" id="A0A9W3KIV2"/>
<keyword evidence="1" id="KW-0472">Membrane</keyword>
<keyword evidence="1" id="KW-0812">Transmembrane</keyword>
<dbReference type="Proteomes" id="UP000018566">
    <property type="component" value="Plasmid pBMB0231"/>
</dbReference>
<dbReference type="NCBIfam" id="TIGR04370">
    <property type="entry name" value="glyco_rpt_poly"/>
    <property type="match status" value="1"/>
</dbReference>
<geneLocation type="plasmid" evidence="2 3">
    <name>pBMB0231</name>
</geneLocation>
<sequence>MNLFLLIIMLLVIYLFGLCYSYFRSNKDIFSPGVLITFLQIISTIPYLLLLLFDKSQISYLIYTNEFDVENKLIWYVFIQILGYICLMIGIECKRHPNFFQKNPIINIDISQNRAYIAIFISLLLGILGYMFFLKNIGGFSNLVYNLQHRAEFTSGNGYILTLLKFLTVAICLLIYSRKFKRNGSIWYKFFILVVLMGTIFVLSTLGGRKATIHLVILCIVFFHYGVSRIKKMPINFYFILIVGLVYFIAMPILRSPGAIEYYSERPTELYEQVKQNYTESIKSISYVDHYVLITDHFTLQNVWLGKSYLDLFKAPLPRSIYPEKPPIDDGMYIRTIAEGYNVTPSKPVQELYASSWPPETLGSMYANFWIPGVVFGMYILGVIYKISYYFMKVSGYNFISIFIYGSIILNFQLSNLRIVQITTDLLLVLVFIFLFSNKENKPLG</sequence>
<evidence type="ECO:0008006" key="4">
    <source>
        <dbReference type="Google" id="ProtNLM"/>
    </source>
</evidence>
<feature type="transmembrane region" description="Helical" evidence="1">
    <location>
        <begin position="186"/>
        <end position="205"/>
    </location>
</feature>
<feature type="transmembrane region" description="Helical" evidence="1">
    <location>
        <begin position="397"/>
        <end position="413"/>
    </location>
</feature>
<evidence type="ECO:0000256" key="1">
    <source>
        <dbReference type="SAM" id="Phobius"/>
    </source>
</evidence>
<gene>
    <name evidence="2" type="ORF">YBT1518_33556</name>
</gene>
<feature type="transmembrane region" description="Helical" evidence="1">
    <location>
        <begin position="365"/>
        <end position="385"/>
    </location>
</feature>
<protein>
    <recommendedName>
        <fullName evidence="4">Oligosaccharide repeat unit polymerase</fullName>
    </recommendedName>
</protein>
<evidence type="ECO:0000313" key="3">
    <source>
        <dbReference type="Proteomes" id="UP000018566"/>
    </source>
</evidence>
<feature type="transmembrane region" description="Helical" evidence="1">
    <location>
        <begin position="419"/>
        <end position="437"/>
    </location>
</feature>
<keyword evidence="2" id="KW-0614">Plasmid</keyword>
<feature type="transmembrane region" description="Helical" evidence="1">
    <location>
        <begin position="35"/>
        <end position="53"/>
    </location>
</feature>
<evidence type="ECO:0000313" key="2">
    <source>
        <dbReference type="EMBL" id="AHA75398.1"/>
    </source>
</evidence>
<feature type="transmembrane region" description="Helical" evidence="1">
    <location>
        <begin position="235"/>
        <end position="254"/>
    </location>
</feature>